<dbReference type="PANTHER" id="PTHR34322:SF2">
    <property type="entry name" value="TRANSPOSASE IS200-LIKE DOMAIN-CONTAINING PROTEIN"/>
    <property type="match status" value="1"/>
</dbReference>
<dbReference type="STRING" id="1618659.UV11_C0042G0004"/>
<protein>
    <recommendedName>
        <fullName evidence="1">Transposase IS200-like domain-containing protein</fullName>
    </recommendedName>
</protein>
<evidence type="ECO:0000259" key="1">
    <source>
        <dbReference type="SMART" id="SM01321"/>
    </source>
</evidence>
<organism evidence="2 3">
    <name type="scientific">Candidatus Giovannonibacteria bacterium GW2011_GWF2_42_19</name>
    <dbReference type="NCBI Taxonomy" id="1618659"/>
    <lineage>
        <taxon>Bacteria</taxon>
        <taxon>Candidatus Giovannoniibacteriota</taxon>
    </lineage>
</organism>
<dbReference type="AlphaFoldDB" id="A0A0G0ZAI4"/>
<dbReference type="Pfam" id="PF01797">
    <property type="entry name" value="Y1_Tnp"/>
    <property type="match status" value="1"/>
</dbReference>
<gene>
    <name evidence="2" type="ORF">UV11_C0042G0004</name>
</gene>
<feature type="domain" description="Transposase IS200-like" evidence="1">
    <location>
        <begin position="7"/>
        <end position="142"/>
    </location>
</feature>
<reference evidence="2 3" key="1">
    <citation type="journal article" date="2015" name="Nature">
        <title>rRNA introns, odd ribosomes, and small enigmatic genomes across a large radiation of phyla.</title>
        <authorList>
            <person name="Brown C.T."/>
            <person name="Hug L.A."/>
            <person name="Thomas B.C."/>
            <person name="Sharon I."/>
            <person name="Castelle C.J."/>
            <person name="Singh A."/>
            <person name="Wilkins M.J."/>
            <person name="Williams K.H."/>
            <person name="Banfield J.F."/>
        </authorList>
    </citation>
    <scope>NUCLEOTIDE SEQUENCE [LARGE SCALE GENOMIC DNA]</scope>
</reference>
<dbReference type="Gene3D" id="3.30.70.1290">
    <property type="entry name" value="Transposase IS200-like"/>
    <property type="match status" value="1"/>
</dbReference>
<dbReference type="InterPro" id="IPR036515">
    <property type="entry name" value="Transposase_17_sf"/>
</dbReference>
<comment type="caution">
    <text evidence="2">The sequence shown here is derived from an EMBL/GenBank/DDBJ whole genome shotgun (WGS) entry which is preliminary data.</text>
</comment>
<dbReference type="SMART" id="SM01321">
    <property type="entry name" value="Y1_Tnp"/>
    <property type="match status" value="1"/>
</dbReference>
<dbReference type="GO" id="GO:0004803">
    <property type="term" value="F:transposase activity"/>
    <property type="evidence" value="ECO:0007669"/>
    <property type="project" value="InterPro"/>
</dbReference>
<dbReference type="EMBL" id="LCDF01000042">
    <property type="protein sequence ID" value="KKS45705.1"/>
    <property type="molecule type" value="Genomic_DNA"/>
</dbReference>
<dbReference type="SUPFAM" id="SSF143422">
    <property type="entry name" value="Transposase IS200-like"/>
    <property type="match status" value="1"/>
</dbReference>
<evidence type="ECO:0000313" key="3">
    <source>
        <dbReference type="Proteomes" id="UP000034036"/>
    </source>
</evidence>
<dbReference type="GO" id="GO:0003677">
    <property type="term" value="F:DNA binding"/>
    <property type="evidence" value="ECO:0007669"/>
    <property type="project" value="InterPro"/>
</dbReference>
<name>A0A0G0ZAI4_9BACT</name>
<evidence type="ECO:0000313" key="2">
    <source>
        <dbReference type="EMBL" id="KKS45705.1"/>
    </source>
</evidence>
<dbReference type="PANTHER" id="PTHR34322">
    <property type="entry name" value="TRANSPOSASE, Y1_TNP DOMAIN-CONTAINING"/>
    <property type="match status" value="1"/>
</dbReference>
<dbReference type="GO" id="GO:0006313">
    <property type="term" value="P:DNA transposition"/>
    <property type="evidence" value="ECO:0007669"/>
    <property type="project" value="InterPro"/>
</dbReference>
<dbReference type="InterPro" id="IPR002686">
    <property type="entry name" value="Transposase_17"/>
</dbReference>
<proteinExistence type="predicted"/>
<dbReference type="Proteomes" id="UP000034036">
    <property type="component" value="Unassembled WGS sequence"/>
</dbReference>
<sequence>MRKEYLVEGEFYHVYNRGVDKRTIFLDGNDFDRFLQSMKEFNSDDPIGSIYENSFRGSIRKKQKKLVDFIAYCLNPNHYHFILKQSSEKGIERFMHRLGMGYAKFFNNKYKRSGALFQGTFKARHINTNEYLLHLSAYINLNYKVHKLGHGAFRSSWGAYNMLTKNTKEDFIDVEIITSQFRNFEEYKEFAEFSLADILNKKKIFKEMESVLLDN</sequence>
<accession>A0A0G0ZAI4</accession>